<sequence>MSSFARFQLLRKTVSAWCSIPVHHGKLGVQELRITSDLNLTKQDRNKGNIVQMHKQATQQPDQYMNFDSTASTRVSEGFLGDTEKKLEHPARPYSKCIGFWTSEIGGISEAVQIWEYGNIQCDDDPGSASIHRYET</sequence>
<comment type="caution">
    <text evidence="1">The sequence shown here is derived from an EMBL/GenBank/DDBJ whole genome shotgun (WGS) entry which is preliminary data.</text>
</comment>
<gene>
    <name evidence="1" type="ORF">BaRGS_00011120</name>
</gene>
<proteinExistence type="predicted"/>
<dbReference type="AlphaFoldDB" id="A0ABD0LEH4"/>
<dbReference type="Proteomes" id="UP001519460">
    <property type="component" value="Unassembled WGS sequence"/>
</dbReference>
<reference evidence="1 2" key="1">
    <citation type="journal article" date="2023" name="Sci. Data">
        <title>Genome assembly of the Korean intertidal mud-creeper Batillaria attramentaria.</title>
        <authorList>
            <person name="Patra A.K."/>
            <person name="Ho P.T."/>
            <person name="Jun S."/>
            <person name="Lee S.J."/>
            <person name="Kim Y."/>
            <person name="Won Y.J."/>
        </authorList>
    </citation>
    <scope>NUCLEOTIDE SEQUENCE [LARGE SCALE GENOMIC DNA]</scope>
    <source>
        <strain evidence="1">Wonlab-2016</strain>
    </source>
</reference>
<name>A0ABD0LEH4_9CAEN</name>
<evidence type="ECO:0000313" key="1">
    <source>
        <dbReference type="EMBL" id="KAK7497725.1"/>
    </source>
</evidence>
<evidence type="ECO:0000313" key="2">
    <source>
        <dbReference type="Proteomes" id="UP001519460"/>
    </source>
</evidence>
<organism evidence="1 2">
    <name type="scientific">Batillaria attramentaria</name>
    <dbReference type="NCBI Taxonomy" id="370345"/>
    <lineage>
        <taxon>Eukaryota</taxon>
        <taxon>Metazoa</taxon>
        <taxon>Spiralia</taxon>
        <taxon>Lophotrochozoa</taxon>
        <taxon>Mollusca</taxon>
        <taxon>Gastropoda</taxon>
        <taxon>Caenogastropoda</taxon>
        <taxon>Sorbeoconcha</taxon>
        <taxon>Cerithioidea</taxon>
        <taxon>Batillariidae</taxon>
        <taxon>Batillaria</taxon>
    </lineage>
</organism>
<accession>A0ABD0LEH4</accession>
<protein>
    <submittedName>
        <fullName evidence="1">Uncharacterized protein</fullName>
    </submittedName>
</protein>
<dbReference type="EMBL" id="JACVVK020000056">
    <property type="protein sequence ID" value="KAK7497725.1"/>
    <property type="molecule type" value="Genomic_DNA"/>
</dbReference>
<keyword evidence="2" id="KW-1185">Reference proteome</keyword>